<dbReference type="EMBL" id="QWKX01000023">
    <property type="protein sequence ID" value="RIH77704.1"/>
    <property type="molecule type" value="Genomic_DNA"/>
</dbReference>
<dbReference type="OrthoDB" id="9808470at2"/>
<dbReference type="GO" id="GO:0004590">
    <property type="term" value="F:orotidine-5'-phosphate decarboxylase activity"/>
    <property type="evidence" value="ECO:0007669"/>
    <property type="project" value="UniProtKB-UniRule"/>
</dbReference>
<comment type="similarity">
    <text evidence="2 7">Belongs to the OMP decarboxylase family. Type 2 subfamily.</text>
</comment>
<comment type="pathway">
    <text evidence="1 7">Pyrimidine metabolism; UMP biosynthesis via de novo pathway; UMP from orotate: step 2/2.</text>
</comment>
<dbReference type="Proteomes" id="UP000266089">
    <property type="component" value="Unassembled WGS sequence"/>
</dbReference>
<evidence type="ECO:0000256" key="3">
    <source>
        <dbReference type="ARBA" id="ARBA00022793"/>
    </source>
</evidence>
<reference evidence="9 10" key="1">
    <citation type="submission" date="2018-08" db="EMBL/GenBank/DDBJ databases">
        <title>Meiothermus cateniformans JCM 15151 genome sequencing project.</title>
        <authorList>
            <person name="Da Costa M.S."/>
            <person name="Albuquerque L."/>
            <person name="Raposo P."/>
            <person name="Froufe H.J.C."/>
            <person name="Barroso C.S."/>
            <person name="Egas C."/>
        </authorList>
    </citation>
    <scope>NUCLEOTIDE SEQUENCE [LARGE SCALE GENOMIC DNA]</scope>
    <source>
        <strain evidence="9 10">JCM 15151</strain>
    </source>
</reference>
<dbReference type="HAMAP" id="MF_01215">
    <property type="entry name" value="OMPdecase_type2"/>
    <property type="match status" value="1"/>
</dbReference>
<dbReference type="InterPro" id="IPR011060">
    <property type="entry name" value="RibuloseP-bd_barrel"/>
</dbReference>
<dbReference type="InterPro" id="IPR013785">
    <property type="entry name" value="Aldolase_TIM"/>
</dbReference>
<keyword evidence="3 7" id="KW-0210">Decarboxylase</keyword>
<evidence type="ECO:0000256" key="6">
    <source>
        <dbReference type="ARBA" id="ARBA00049157"/>
    </source>
</evidence>
<evidence type="ECO:0000259" key="8">
    <source>
        <dbReference type="SMART" id="SM00934"/>
    </source>
</evidence>
<dbReference type="CDD" id="cd04725">
    <property type="entry name" value="OMP_decarboxylase_like"/>
    <property type="match status" value="1"/>
</dbReference>
<protein>
    <recommendedName>
        <fullName evidence="7">Orotidine 5'-phosphate decarboxylase</fullName>
        <ecNumber evidence="7">4.1.1.23</ecNumber>
    </recommendedName>
    <alternativeName>
        <fullName evidence="7">OMP decarboxylase</fullName>
        <shortName evidence="7">OMPDCase</shortName>
        <shortName evidence="7">OMPdecase</shortName>
    </alternativeName>
</protein>
<dbReference type="Gene3D" id="3.20.20.70">
    <property type="entry name" value="Aldolase class I"/>
    <property type="match status" value="1"/>
</dbReference>
<name>A0A399DZD7_9DEIN</name>
<dbReference type="UniPathway" id="UPA00070">
    <property type="reaction ID" value="UER00120"/>
</dbReference>
<evidence type="ECO:0000256" key="4">
    <source>
        <dbReference type="ARBA" id="ARBA00022975"/>
    </source>
</evidence>
<organism evidence="9 10">
    <name type="scientific">Meiothermus taiwanensis</name>
    <dbReference type="NCBI Taxonomy" id="172827"/>
    <lineage>
        <taxon>Bacteria</taxon>
        <taxon>Thermotogati</taxon>
        <taxon>Deinococcota</taxon>
        <taxon>Deinococci</taxon>
        <taxon>Thermales</taxon>
        <taxon>Thermaceae</taxon>
        <taxon>Meiothermus</taxon>
    </lineage>
</organism>
<dbReference type="EC" id="4.1.1.23" evidence="7"/>
<evidence type="ECO:0000256" key="5">
    <source>
        <dbReference type="ARBA" id="ARBA00023239"/>
    </source>
</evidence>
<comment type="caution">
    <text evidence="9">The sequence shown here is derived from an EMBL/GenBank/DDBJ whole genome shotgun (WGS) entry which is preliminary data.</text>
</comment>
<dbReference type="GO" id="GO:0044205">
    <property type="term" value="P:'de novo' UMP biosynthetic process"/>
    <property type="evidence" value="ECO:0007669"/>
    <property type="project" value="UniProtKB-UniRule"/>
</dbReference>
<feature type="active site" description="Proton donor" evidence="7">
    <location>
        <position position="89"/>
    </location>
</feature>
<accession>A0A399DZD7</accession>
<keyword evidence="4 7" id="KW-0665">Pyrimidine biosynthesis</keyword>
<dbReference type="PANTHER" id="PTHR43375:SF1">
    <property type="entry name" value="OROTIDINE 5'-PHOSPHATE DECARBOXYLASE"/>
    <property type="match status" value="1"/>
</dbReference>
<keyword evidence="5 7" id="KW-0456">Lyase</keyword>
<comment type="catalytic activity">
    <reaction evidence="6 7">
        <text>orotidine 5'-phosphate + H(+) = UMP + CO2</text>
        <dbReference type="Rhea" id="RHEA:11596"/>
        <dbReference type="ChEBI" id="CHEBI:15378"/>
        <dbReference type="ChEBI" id="CHEBI:16526"/>
        <dbReference type="ChEBI" id="CHEBI:57538"/>
        <dbReference type="ChEBI" id="CHEBI:57865"/>
        <dbReference type="EC" id="4.1.1.23"/>
    </reaction>
</comment>
<proteinExistence type="inferred from homology"/>
<dbReference type="SUPFAM" id="SSF51366">
    <property type="entry name" value="Ribulose-phoshate binding barrel"/>
    <property type="match status" value="1"/>
</dbReference>
<evidence type="ECO:0000313" key="9">
    <source>
        <dbReference type="EMBL" id="RIH77704.1"/>
    </source>
</evidence>
<dbReference type="AlphaFoldDB" id="A0A399DZD7"/>
<dbReference type="Pfam" id="PF00215">
    <property type="entry name" value="OMPdecase"/>
    <property type="match status" value="1"/>
</dbReference>
<evidence type="ECO:0000256" key="1">
    <source>
        <dbReference type="ARBA" id="ARBA00004861"/>
    </source>
</evidence>
<dbReference type="InterPro" id="IPR011995">
    <property type="entry name" value="OMPdecase_type-2"/>
</dbReference>
<evidence type="ECO:0000313" key="10">
    <source>
        <dbReference type="Proteomes" id="UP000266089"/>
    </source>
</evidence>
<dbReference type="GO" id="GO:0006207">
    <property type="term" value="P:'de novo' pyrimidine nucleobase biosynthetic process"/>
    <property type="evidence" value="ECO:0007669"/>
    <property type="project" value="InterPro"/>
</dbReference>
<evidence type="ECO:0000256" key="2">
    <source>
        <dbReference type="ARBA" id="ARBA00008847"/>
    </source>
</evidence>
<dbReference type="InterPro" id="IPR018089">
    <property type="entry name" value="OMPdecase_AS"/>
</dbReference>
<dbReference type="NCBIfam" id="TIGR02127">
    <property type="entry name" value="pyrF_sub2"/>
    <property type="match status" value="1"/>
</dbReference>
<gene>
    <name evidence="7 9" type="primary">pyrF</name>
    <name evidence="9" type="ORF">Mcate_01207</name>
</gene>
<dbReference type="PROSITE" id="PS00156">
    <property type="entry name" value="OMPDECASE"/>
    <property type="match status" value="1"/>
</dbReference>
<sequence>MQAEFVHEVASRPPLVLGVDPRPELHGPSPLDHIRRYTLELMEALASRICAVKFQAAFFEALGPQGFTLMHKLIVGARVLSLPVIVDAKRGDIGSTAEAYAKAYLQAYPGAALTVNPYLGSDALEPFFKAARASGGAVFVLVKTSNPGSGLFQNLPLEQGGRLYLAVADYLARQAEEQRVGDWSRVAAVVGVTYPQQVAEIRQRLPHSLLLLPGLGAQGGEAIKGPGLLNSASRALYYPGGEPDLEAAVRQAEEYLAALR</sequence>
<dbReference type="RefSeq" id="WP_027888359.1">
    <property type="nucleotide sequence ID" value="NZ_JBHSXZ010000011.1"/>
</dbReference>
<feature type="domain" description="Orotidine 5'-phosphate decarboxylase" evidence="8">
    <location>
        <begin position="14"/>
        <end position="252"/>
    </location>
</feature>
<dbReference type="SMART" id="SM00934">
    <property type="entry name" value="OMPdecase"/>
    <property type="match status" value="1"/>
</dbReference>
<dbReference type="PANTHER" id="PTHR43375">
    <property type="entry name" value="OROTIDINE 5'-PHOSPHATE DECARBOXYLASE"/>
    <property type="match status" value="1"/>
</dbReference>
<dbReference type="InterPro" id="IPR001754">
    <property type="entry name" value="OMPdeCOase_dom"/>
</dbReference>
<evidence type="ECO:0000256" key="7">
    <source>
        <dbReference type="HAMAP-Rule" id="MF_01215"/>
    </source>
</evidence>